<dbReference type="PANTHER" id="PTHR20941">
    <property type="entry name" value="FOLATE SYNTHESIS PROTEINS"/>
    <property type="match status" value="1"/>
</dbReference>
<feature type="domain" description="Pterin-binding" evidence="12">
    <location>
        <begin position="18"/>
        <end position="273"/>
    </location>
</feature>
<reference evidence="13 14" key="1">
    <citation type="journal article" date="2015" name="Genome Announc.">
        <title>Genome Sequence of a Sulfate-Reducing Thermophilic Bacterium, Thermodesulfobacterium commune DSM 2178T (Phylum Thermodesulfobacteria).</title>
        <authorList>
            <person name="Bhatnagar S."/>
            <person name="Badger J.H."/>
            <person name="Madupu R."/>
            <person name="Khouri H.M."/>
            <person name="O'Connor E.M."/>
            <person name="Robb F.T."/>
            <person name="Ward N.L."/>
            <person name="Eisen J.A."/>
        </authorList>
    </citation>
    <scope>NUCLEOTIDE SEQUENCE [LARGE SCALE GENOMIC DNA]</scope>
    <source>
        <strain evidence="13 14">DSM 2178</strain>
    </source>
</reference>
<dbReference type="HOGENOM" id="CLU_008023_0_2_0"/>
<comment type="pathway">
    <text evidence="3">Cofactor biosynthesis; tetrahydrofolate biosynthesis; 7,8-dihydrofolate from 2-amino-4-hydroxy-6-hydroxymethyl-7,8-dihydropteridine diphosphate and 4-aminobenzoate: step 1/2.</text>
</comment>
<evidence type="ECO:0000256" key="7">
    <source>
        <dbReference type="ARBA" id="ARBA00022679"/>
    </source>
</evidence>
<dbReference type="Proteomes" id="UP000028481">
    <property type="component" value="Chromosome"/>
</dbReference>
<dbReference type="GO" id="GO:0046872">
    <property type="term" value="F:metal ion binding"/>
    <property type="evidence" value="ECO:0007669"/>
    <property type="project" value="UniProtKB-KW"/>
</dbReference>
<dbReference type="GO" id="GO:0046656">
    <property type="term" value="P:folic acid biosynthetic process"/>
    <property type="evidence" value="ECO:0007669"/>
    <property type="project" value="UniProtKB-KW"/>
</dbReference>
<evidence type="ECO:0000313" key="13">
    <source>
        <dbReference type="EMBL" id="AIH03798.1"/>
    </source>
</evidence>
<dbReference type="Pfam" id="PF00809">
    <property type="entry name" value="Pterin_bind"/>
    <property type="match status" value="1"/>
</dbReference>
<dbReference type="EC" id="2.5.1.15" evidence="5"/>
<dbReference type="InterPro" id="IPR045031">
    <property type="entry name" value="DHP_synth-like"/>
</dbReference>
<evidence type="ECO:0000256" key="3">
    <source>
        <dbReference type="ARBA" id="ARBA00004763"/>
    </source>
</evidence>
<evidence type="ECO:0000256" key="2">
    <source>
        <dbReference type="ARBA" id="ARBA00001946"/>
    </source>
</evidence>
<dbReference type="STRING" id="289377.HL41_02750"/>
<name>A0A075WTT5_9BACT</name>
<evidence type="ECO:0000256" key="11">
    <source>
        <dbReference type="ARBA" id="ARBA00030193"/>
    </source>
</evidence>
<dbReference type="CDD" id="cd00739">
    <property type="entry name" value="DHPS"/>
    <property type="match status" value="1"/>
</dbReference>
<dbReference type="NCBIfam" id="TIGR01496">
    <property type="entry name" value="DHPS"/>
    <property type="match status" value="1"/>
</dbReference>
<evidence type="ECO:0000256" key="10">
    <source>
        <dbReference type="ARBA" id="ARBA00022909"/>
    </source>
</evidence>
<dbReference type="OrthoDB" id="9811744at2"/>
<dbReference type="InterPro" id="IPR000489">
    <property type="entry name" value="Pterin-binding_dom"/>
</dbReference>
<dbReference type="Gene3D" id="3.20.20.20">
    <property type="entry name" value="Dihydropteroate synthase-like"/>
    <property type="match status" value="1"/>
</dbReference>
<accession>A0A075WTT5</accession>
<keyword evidence="9" id="KW-0460">Magnesium</keyword>
<keyword evidence="7" id="KW-0808">Transferase</keyword>
<evidence type="ECO:0000313" key="14">
    <source>
        <dbReference type="Proteomes" id="UP000028481"/>
    </source>
</evidence>
<gene>
    <name evidence="13" type="ORF">HL41_02750</name>
</gene>
<dbReference type="GO" id="GO:0046654">
    <property type="term" value="P:tetrahydrofolate biosynthetic process"/>
    <property type="evidence" value="ECO:0007669"/>
    <property type="project" value="TreeGrafter"/>
</dbReference>
<dbReference type="PANTHER" id="PTHR20941:SF1">
    <property type="entry name" value="FOLIC ACID SYNTHESIS PROTEIN FOL1"/>
    <property type="match status" value="1"/>
</dbReference>
<dbReference type="RefSeq" id="WP_038061209.1">
    <property type="nucleotide sequence ID" value="NZ_CP008796.1"/>
</dbReference>
<dbReference type="InterPro" id="IPR006390">
    <property type="entry name" value="DHP_synth_dom"/>
</dbReference>
<keyword evidence="8" id="KW-0479">Metal-binding</keyword>
<dbReference type="FunFam" id="3.20.20.20:FF:000006">
    <property type="entry name" value="Dihydropteroate synthase"/>
    <property type="match status" value="1"/>
</dbReference>
<dbReference type="GO" id="GO:0005829">
    <property type="term" value="C:cytosol"/>
    <property type="evidence" value="ECO:0007669"/>
    <property type="project" value="TreeGrafter"/>
</dbReference>
<evidence type="ECO:0000259" key="12">
    <source>
        <dbReference type="PROSITE" id="PS50972"/>
    </source>
</evidence>
<evidence type="ECO:0000256" key="6">
    <source>
        <dbReference type="ARBA" id="ARBA00016919"/>
    </source>
</evidence>
<keyword evidence="10" id="KW-0289">Folate biosynthesis</keyword>
<dbReference type="InterPro" id="IPR011005">
    <property type="entry name" value="Dihydropteroate_synth-like_sf"/>
</dbReference>
<comment type="cofactor">
    <cofactor evidence="2">
        <name>Mg(2+)</name>
        <dbReference type="ChEBI" id="CHEBI:18420"/>
    </cofactor>
</comment>
<sequence>MLSPLKIGSKIFDWQACPYFMGILNVTPDSFSDGGKFFGLKEAVLRAKELIEEGADIIDIGGESTRPFSEPVSEEEELKRVVPVVKAIREEFPDVVISVDTYKSRVAEEALKAGASMINDISAGCFDQRMVEVVKDFDCPYVIMHIKGTPKTMQENPQYKDVVKEVKEFLQNRIEFLVKKGISVEKIIVDPGLGFGKTFEHNLEILKRLDEFYSLGRPVLLGHSRKSFIGKVLNKPNPLDREGGTIGFSVWASLRGVHFLRVHRVDLNKDAVIMFKFLTQQKGG</sequence>
<keyword evidence="14" id="KW-1185">Reference proteome</keyword>
<comment type="similarity">
    <text evidence="4">Belongs to the DHPS family.</text>
</comment>
<organism evidence="13 14">
    <name type="scientific">Thermodesulfobacterium commune DSM 2178</name>
    <dbReference type="NCBI Taxonomy" id="289377"/>
    <lineage>
        <taxon>Bacteria</taxon>
        <taxon>Pseudomonadati</taxon>
        <taxon>Thermodesulfobacteriota</taxon>
        <taxon>Thermodesulfobacteria</taxon>
        <taxon>Thermodesulfobacteriales</taxon>
        <taxon>Thermodesulfobacteriaceae</taxon>
        <taxon>Thermodesulfobacterium</taxon>
    </lineage>
</organism>
<dbReference type="PROSITE" id="PS50972">
    <property type="entry name" value="PTERIN_BINDING"/>
    <property type="match status" value="1"/>
</dbReference>
<comment type="catalytic activity">
    <reaction evidence="1">
        <text>(7,8-dihydropterin-6-yl)methyl diphosphate + 4-aminobenzoate = 7,8-dihydropteroate + diphosphate</text>
        <dbReference type="Rhea" id="RHEA:19949"/>
        <dbReference type="ChEBI" id="CHEBI:17836"/>
        <dbReference type="ChEBI" id="CHEBI:17839"/>
        <dbReference type="ChEBI" id="CHEBI:33019"/>
        <dbReference type="ChEBI" id="CHEBI:72950"/>
        <dbReference type="EC" id="2.5.1.15"/>
    </reaction>
</comment>
<evidence type="ECO:0000256" key="9">
    <source>
        <dbReference type="ARBA" id="ARBA00022842"/>
    </source>
</evidence>
<protein>
    <recommendedName>
        <fullName evidence="6">Dihydropteroate synthase</fullName>
        <ecNumber evidence="5">2.5.1.15</ecNumber>
    </recommendedName>
    <alternativeName>
        <fullName evidence="11">Dihydropteroate pyrophosphorylase</fullName>
    </alternativeName>
</protein>
<dbReference type="SUPFAM" id="SSF51717">
    <property type="entry name" value="Dihydropteroate synthetase-like"/>
    <property type="match status" value="1"/>
</dbReference>
<evidence type="ECO:0000256" key="4">
    <source>
        <dbReference type="ARBA" id="ARBA00009503"/>
    </source>
</evidence>
<evidence type="ECO:0000256" key="8">
    <source>
        <dbReference type="ARBA" id="ARBA00022723"/>
    </source>
</evidence>
<proteinExistence type="inferred from homology"/>
<dbReference type="GO" id="GO:0004156">
    <property type="term" value="F:dihydropteroate synthase activity"/>
    <property type="evidence" value="ECO:0007669"/>
    <property type="project" value="UniProtKB-EC"/>
</dbReference>
<evidence type="ECO:0000256" key="5">
    <source>
        <dbReference type="ARBA" id="ARBA00012458"/>
    </source>
</evidence>
<dbReference type="PROSITE" id="PS00793">
    <property type="entry name" value="DHPS_2"/>
    <property type="match status" value="1"/>
</dbReference>
<dbReference type="PaxDb" id="289377-HL41_02750"/>
<dbReference type="AlphaFoldDB" id="A0A075WTT5"/>
<dbReference type="EMBL" id="CP008796">
    <property type="protein sequence ID" value="AIH03798.1"/>
    <property type="molecule type" value="Genomic_DNA"/>
</dbReference>
<evidence type="ECO:0000256" key="1">
    <source>
        <dbReference type="ARBA" id="ARBA00000012"/>
    </source>
</evidence>
<dbReference type="eggNOG" id="COG0294">
    <property type="taxonomic scope" value="Bacteria"/>
</dbReference>
<dbReference type="KEGG" id="tcm:HL41_02750"/>